<reference evidence="8 9" key="1">
    <citation type="submission" date="2019-12" db="EMBL/GenBank/DDBJ databases">
        <title>Whole genome sequencing of endophytic Actinobacterium Micromonospora sp. MPMI6T.</title>
        <authorList>
            <person name="Evv R."/>
            <person name="Podile A.R."/>
        </authorList>
    </citation>
    <scope>NUCLEOTIDE SEQUENCE [LARGE SCALE GENOMIC DNA]</scope>
    <source>
        <strain evidence="8 9">MPMI6</strain>
    </source>
</reference>
<evidence type="ECO:0000256" key="6">
    <source>
        <dbReference type="RuleBase" id="RU000481"/>
    </source>
</evidence>
<dbReference type="Proteomes" id="UP000823521">
    <property type="component" value="Unassembled WGS sequence"/>
</dbReference>
<name>A0ABS3VNJ2_MICEH</name>
<dbReference type="InterPro" id="IPR015421">
    <property type="entry name" value="PyrdxlP-dep_Trfase_major"/>
</dbReference>
<gene>
    <name evidence="8" type="ORF">GSF22_08390</name>
</gene>
<dbReference type="InterPro" id="IPR015424">
    <property type="entry name" value="PyrdxlP-dep_Trfase"/>
</dbReference>
<protein>
    <recommendedName>
        <fullName evidence="6">Aminotransferase</fullName>
        <ecNumber evidence="6">2.6.1.-</ecNumber>
    </recommendedName>
</protein>
<keyword evidence="5" id="KW-0663">Pyridoxal phosphate</keyword>
<dbReference type="InterPro" id="IPR050596">
    <property type="entry name" value="AspAT/PAT-like"/>
</dbReference>
<evidence type="ECO:0000313" key="9">
    <source>
        <dbReference type="Proteomes" id="UP000823521"/>
    </source>
</evidence>
<dbReference type="InterPro" id="IPR004839">
    <property type="entry name" value="Aminotransferase_I/II_large"/>
</dbReference>
<evidence type="ECO:0000256" key="4">
    <source>
        <dbReference type="ARBA" id="ARBA00022679"/>
    </source>
</evidence>
<dbReference type="RefSeq" id="WP_208812575.1">
    <property type="nucleotide sequence ID" value="NZ_WVUH01000047.1"/>
</dbReference>
<dbReference type="PROSITE" id="PS00105">
    <property type="entry name" value="AA_TRANSFER_CLASS_1"/>
    <property type="match status" value="1"/>
</dbReference>
<dbReference type="PANTHER" id="PTHR46383:SF2">
    <property type="entry name" value="AMINOTRANSFERASE"/>
    <property type="match status" value="1"/>
</dbReference>
<dbReference type="CDD" id="cd00609">
    <property type="entry name" value="AAT_like"/>
    <property type="match status" value="1"/>
</dbReference>
<keyword evidence="4 6" id="KW-0808">Transferase</keyword>
<accession>A0ABS3VNJ2</accession>
<dbReference type="EC" id="2.6.1.-" evidence="6"/>
<keyword evidence="3 6" id="KW-0032">Aminotransferase</keyword>
<dbReference type="Pfam" id="PF00155">
    <property type="entry name" value="Aminotran_1_2"/>
    <property type="match status" value="1"/>
</dbReference>
<evidence type="ECO:0000259" key="7">
    <source>
        <dbReference type="Pfam" id="PF00155"/>
    </source>
</evidence>
<sequence>MTSTMAARATHAQSIPPSCVHDVYRSVNAWAARTGRPVARLDVGEPHFTPPLAVIEALAAAVRDGRTGYTPAEGLPVLRERLAAKLVEHNGHDTVAERVLVTPGASQGLSALMQSVTDPGDEILLPALHWPIHLQQSLLAGLRPRFYPLDDEYRPDLDALATMGNERTRVLLTNTPSNPTGCVYDADLQAALLELARRNDWLVIADEAYEDFVYSGRHVSMAALERDVPPAERRVFSVYSYSKSFAMTGYRLGYVATPNAAHAATLQVVQEASILSSPTPVQYAGLAALDAMSEVADNRERLRSARDALAPLAELGLIPRVPAGGWFALVDIDGLGTTADAFAAALLERDAVAVAPARGFALRPVITAGRVARVDADPASEHLVRIAFCGEPTQVSEAARRIAAFAAELAS</sequence>
<proteinExistence type="inferred from homology"/>
<dbReference type="GO" id="GO:0008483">
    <property type="term" value="F:transaminase activity"/>
    <property type="evidence" value="ECO:0007669"/>
    <property type="project" value="UniProtKB-KW"/>
</dbReference>
<organism evidence="8 9">
    <name type="scientific">Micromonospora echinofusca</name>
    <dbReference type="NCBI Taxonomy" id="47858"/>
    <lineage>
        <taxon>Bacteria</taxon>
        <taxon>Bacillati</taxon>
        <taxon>Actinomycetota</taxon>
        <taxon>Actinomycetes</taxon>
        <taxon>Micromonosporales</taxon>
        <taxon>Micromonosporaceae</taxon>
        <taxon>Micromonospora</taxon>
    </lineage>
</organism>
<keyword evidence="9" id="KW-1185">Reference proteome</keyword>
<dbReference type="SUPFAM" id="SSF53383">
    <property type="entry name" value="PLP-dependent transferases"/>
    <property type="match status" value="1"/>
</dbReference>
<comment type="similarity">
    <text evidence="2 6">Belongs to the class-I pyridoxal-phosphate-dependent aminotransferase family.</text>
</comment>
<evidence type="ECO:0000256" key="2">
    <source>
        <dbReference type="ARBA" id="ARBA00007441"/>
    </source>
</evidence>
<evidence type="ECO:0000256" key="5">
    <source>
        <dbReference type="ARBA" id="ARBA00022898"/>
    </source>
</evidence>
<evidence type="ECO:0000256" key="3">
    <source>
        <dbReference type="ARBA" id="ARBA00022576"/>
    </source>
</evidence>
<evidence type="ECO:0000313" key="8">
    <source>
        <dbReference type="EMBL" id="MBO4206023.1"/>
    </source>
</evidence>
<comment type="cofactor">
    <cofactor evidence="1 6">
        <name>pyridoxal 5'-phosphate</name>
        <dbReference type="ChEBI" id="CHEBI:597326"/>
    </cofactor>
</comment>
<evidence type="ECO:0000256" key="1">
    <source>
        <dbReference type="ARBA" id="ARBA00001933"/>
    </source>
</evidence>
<dbReference type="InterPro" id="IPR004838">
    <property type="entry name" value="NHTrfase_class1_PyrdxlP-BS"/>
</dbReference>
<dbReference type="PANTHER" id="PTHR46383">
    <property type="entry name" value="ASPARTATE AMINOTRANSFERASE"/>
    <property type="match status" value="1"/>
</dbReference>
<comment type="caution">
    <text evidence="8">The sequence shown here is derived from an EMBL/GenBank/DDBJ whole genome shotgun (WGS) entry which is preliminary data.</text>
</comment>
<dbReference type="EMBL" id="WVUH01000047">
    <property type="protein sequence ID" value="MBO4206023.1"/>
    <property type="molecule type" value="Genomic_DNA"/>
</dbReference>
<feature type="domain" description="Aminotransferase class I/classII large" evidence="7">
    <location>
        <begin position="38"/>
        <end position="402"/>
    </location>
</feature>
<dbReference type="Gene3D" id="3.40.640.10">
    <property type="entry name" value="Type I PLP-dependent aspartate aminotransferase-like (Major domain)"/>
    <property type="match status" value="1"/>
</dbReference>